<keyword evidence="6 10" id="KW-0328">Glycosyltransferase</keyword>
<feature type="active site" description="Proton acceptor" evidence="10">
    <location>
        <position position="319"/>
    </location>
</feature>
<organism evidence="11 12">
    <name type="scientific">Neptunomonas phycophila</name>
    <dbReference type="NCBI Taxonomy" id="1572645"/>
    <lineage>
        <taxon>Bacteria</taxon>
        <taxon>Pseudomonadati</taxon>
        <taxon>Pseudomonadota</taxon>
        <taxon>Gammaproteobacteria</taxon>
        <taxon>Oceanospirillales</taxon>
        <taxon>Oceanospirillaceae</taxon>
        <taxon>Neptunomonas</taxon>
    </lineage>
</organism>
<dbReference type="EC" id="2.4.2.21" evidence="3 10"/>
<dbReference type="NCBIfam" id="NF000996">
    <property type="entry name" value="PRK00105.1"/>
    <property type="match status" value="1"/>
</dbReference>
<dbReference type="PANTHER" id="PTHR43463">
    <property type="entry name" value="NICOTINATE-NUCLEOTIDE--DIMETHYLBENZIMIDAZOLE PHOSPHORIBOSYLTRANSFERASE"/>
    <property type="match status" value="1"/>
</dbReference>
<reference evidence="11" key="1">
    <citation type="submission" date="2023-07" db="EMBL/GenBank/DDBJ databases">
        <title>Genome content predicts the carbon catabolic preferences of heterotrophic bacteria.</title>
        <authorList>
            <person name="Gralka M."/>
        </authorList>
    </citation>
    <scope>NUCLEOTIDE SEQUENCE</scope>
    <source>
        <strain evidence="11">I2M16</strain>
    </source>
</reference>
<dbReference type="Gene3D" id="3.40.50.10210">
    <property type="match status" value="1"/>
</dbReference>
<protein>
    <recommendedName>
        <fullName evidence="4 10">Nicotinate-nucleotide--dimethylbenzimidazole phosphoribosyltransferase</fullName>
        <shortName evidence="10">NN:DBI PRT</shortName>
        <ecNumber evidence="3 10">2.4.2.21</ecNumber>
    </recommendedName>
    <alternativeName>
        <fullName evidence="8 10">N(1)-alpha-phosphoribosyltransferase</fullName>
    </alternativeName>
</protein>
<keyword evidence="5 10" id="KW-0169">Cobalamin biosynthesis</keyword>
<dbReference type="Pfam" id="PF02277">
    <property type="entry name" value="DBI_PRT"/>
    <property type="match status" value="1"/>
</dbReference>
<dbReference type="InterPro" id="IPR036087">
    <property type="entry name" value="Nict_dMeBzImd_PRibTrfase_sf"/>
</dbReference>
<name>A0AAW7XDM2_9GAMM</name>
<keyword evidence="7 10" id="KW-0808">Transferase</keyword>
<dbReference type="InterPro" id="IPR017846">
    <property type="entry name" value="Nict_dMeBzImd_PRibTrfase_bact"/>
</dbReference>
<evidence type="ECO:0000256" key="9">
    <source>
        <dbReference type="ARBA" id="ARBA00047340"/>
    </source>
</evidence>
<gene>
    <name evidence="10 11" type="primary">cobT</name>
    <name evidence="11" type="ORF">Q4490_02065</name>
</gene>
<dbReference type="GO" id="GO:0008939">
    <property type="term" value="F:nicotinate-nucleotide-dimethylbenzimidazole phosphoribosyltransferase activity"/>
    <property type="evidence" value="ECO:0007669"/>
    <property type="project" value="UniProtKB-UniRule"/>
</dbReference>
<dbReference type="Proteomes" id="UP001169862">
    <property type="component" value="Unassembled WGS sequence"/>
</dbReference>
<comment type="caution">
    <text evidence="11">The sequence shown here is derived from an EMBL/GenBank/DDBJ whole genome shotgun (WGS) entry which is preliminary data.</text>
</comment>
<dbReference type="PANTHER" id="PTHR43463:SF1">
    <property type="entry name" value="NICOTINATE-NUCLEOTIDE--DIMETHYLBENZIMIDAZOLE PHOSPHORIBOSYLTRANSFERASE"/>
    <property type="match status" value="1"/>
</dbReference>
<dbReference type="Gene3D" id="1.10.1610.10">
    <property type="match status" value="1"/>
</dbReference>
<dbReference type="NCBIfam" id="TIGR03160">
    <property type="entry name" value="cobT_DBIPRT"/>
    <property type="match status" value="1"/>
</dbReference>
<dbReference type="FunFam" id="3.40.50.10210:FF:000001">
    <property type="entry name" value="Nicotinate-nucleotide--dimethylbenzimidazole phosphoribosyltransferase"/>
    <property type="match status" value="1"/>
</dbReference>
<dbReference type="RefSeq" id="WP_303548339.1">
    <property type="nucleotide sequence ID" value="NZ_JAUOPG010000001.1"/>
</dbReference>
<accession>A0AAW7XDM2</accession>
<evidence type="ECO:0000313" key="12">
    <source>
        <dbReference type="Proteomes" id="UP001169862"/>
    </source>
</evidence>
<dbReference type="SUPFAM" id="SSF52733">
    <property type="entry name" value="Nicotinate mononucleotide:5,6-dimethylbenzimidazole phosphoribosyltransferase (CobT)"/>
    <property type="match status" value="1"/>
</dbReference>
<evidence type="ECO:0000256" key="5">
    <source>
        <dbReference type="ARBA" id="ARBA00022573"/>
    </source>
</evidence>
<dbReference type="EMBL" id="JAUOPG010000001">
    <property type="protein sequence ID" value="MDO6452338.1"/>
    <property type="molecule type" value="Genomic_DNA"/>
</dbReference>
<comment type="pathway">
    <text evidence="1 10">Nucleoside biosynthesis; alpha-ribazole biosynthesis; alpha-ribazole from 5,6-dimethylbenzimidazole: step 1/2.</text>
</comment>
<dbReference type="HAMAP" id="MF_00230">
    <property type="entry name" value="CobT"/>
    <property type="match status" value="1"/>
</dbReference>
<comment type="function">
    <text evidence="10">Catalyzes the synthesis of alpha-ribazole-5'-phosphate from nicotinate mononucleotide (NAMN) and 5,6-dimethylbenzimidazole (DMB).</text>
</comment>
<comment type="catalytic activity">
    <reaction evidence="9 10">
        <text>5,6-dimethylbenzimidazole + nicotinate beta-D-ribonucleotide = alpha-ribazole 5'-phosphate + nicotinate + H(+)</text>
        <dbReference type="Rhea" id="RHEA:11196"/>
        <dbReference type="ChEBI" id="CHEBI:15378"/>
        <dbReference type="ChEBI" id="CHEBI:15890"/>
        <dbReference type="ChEBI" id="CHEBI:32544"/>
        <dbReference type="ChEBI" id="CHEBI:57502"/>
        <dbReference type="ChEBI" id="CHEBI:57918"/>
        <dbReference type="EC" id="2.4.2.21"/>
    </reaction>
</comment>
<evidence type="ECO:0000256" key="3">
    <source>
        <dbReference type="ARBA" id="ARBA00011991"/>
    </source>
</evidence>
<evidence type="ECO:0000256" key="6">
    <source>
        <dbReference type="ARBA" id="ARBA00022676"/>
    </source>
</evidence>
<evidence type="ECO:0000256" key="8">
    <source>
        <dbReference type="ARBA" id="ARBA00030686"/>
    </source>
</evidence>
<evidence type="ECO:0000256" key="2">
    <source>
        <dbReference type="ARBA" id="ARBA00007110"/>
    </source>
</evidence>
<evidence type="ECO:0000313" key="11">
    <source>
        <dbReference type="EMBL" id="MDO6452338.1"/>
    </source>
</evidence>
<dbReference type="CDD" id="cd02439">
    <property type="entry name" value="DMB-PRT_CobT"/>
    <property type="match status" value="1"/>
</dbReference>
<dbReference type="GO" id="GO:0009236">
    <property type="term" value="P:cobalamin biosynthetic process"/>
    <property type="evidence" value="ECO:0007669"/>
    <property type="project" value="UniProtKB-UniRule"/>
</dbReference>
<dbReference type="AlphaFoldDB" id="A0AAW7XDM2"/>
<sequence>MSTTLSWLTQASKSLSQQHLQLAQKRQAVLTKPAGSLGAFELLAIRLAAMQATQRPSANNISINIFAADHGIAAESVSAFPQAVTAEMIKNFARGGAAICVAAKQNSANLHVWNLGTVAPVDCGAVVKNRIIAPQTANFAQSPAMSSDQLNSAMLVGVEAAESACLPEGLFIGGEMGIANTSAATAIAAVLLGCNVSGLVGPGTGLNADGVKHKASVIDLALKRHNLSGSDALQVLKSLGGFEIAALVGGYIRCAQLGIPVIVDGFICTVAALVAYRINPSVLDWFIFSHQSAEPGYQLLIKAFPNQVPLLDLGMRLGEGSGAAACIPLIRLACAWHNDMATFEEAAVSEQSEY</sequence>
<proteinExistence type="inferred from homology"/>
<evidence type="ECO:0000256" key="10">
    <source>
        <dbReference type="HAMAP-Rule" id="MF_00230"/>
    </source>
</evidence>
<evidence type="ECO:0000256" key="4">
    <source>
        <dbReference type="ARBA" id="ARBA00015486"/>
    </source>
</evidence>
<dbReference type="InterPro" id="IPR003200">
    <property type="entry name" value="Nict_dMeBzImd_PRibTrfase"/>
</dbReference>
<evidence type="ECO:0000256" key="1">
    <source>
        <dbReference type="ARBA" id="ARBA00005049"/>
    </source>
</evidence>
<comment type="similarity">
    <text evidence="2 10">Belongs to the CobT family.</text>
</comment>
<dbReference type="InterPro" id="IPR023195">
    <property type="entry name" value="Nict_dMeBzImd_PRibTrfase_N"/>
</dbReference>
<evidence type="ECO:0000256" key="7">
    <source>
        <dbReference type="ARBA" id="ARBA00022679"/>
    </source>
</evidence>